<dbReference type="Proteomes" id="UP001596253">
    <property type="component" value="Unassembled WGS sequence"/>
</dbReference>
<evidence type="ECO:0008006" key="3">
    <source>
        <dbReference type="Google" id="ProtNLM"/>
    </source>
</evidence>
<dbReference type="RefSeq" id="WP_137640663.1">
    <property type="nucleotide sequence ID" value="NZ_BJDK01000025.1"/>
</dbReference>
<gene>
    <name evidence="1" type="ORF">ACFP3T_03090</name>
</gene>
<name>A0ABW1R3V9_9LACO</name>
<evidence type="ECO:0000313" key="1">
    <source>
        <dbReference type="EMBL" id="MFC6163656.1"/>
    </source>
</evidence>
<keyword evidence="2" id="KW-1185">Reference proteome</keyword>
<reference evidence="2" key="1">
    <citation type="journal article" date="2019" name="Int. J. Syst. Evol. Microbiol.">
        <title>The Global Catalogue of Microorganisms (GCM) 10K type strain sequencing project: providing services to taxonomists for standard genome sequencing and annotation.</title>
        <authorList>
            <consortium name="The Broad Institute Genomics Platform"/>
            <consortium name="The Broad Institute Genome Sequencing Center for Infectious Disease"/>
            <person name="Wu L."/>
            <person name="Ma J."/>
        </authorList>
    </citation>
    <scope>NUCLEOTIDE SEQUENCE [LARGE SCALE GENOMIC DNA]</scope>
    <source>
        <strain evidence="2">CCM 8932</strain>
    </source>
</reference>
<dbReference type="EMBL" id="JBHSSD010000010">
    <property type="protein sequence ID" value="MFC6163656.1"/>
    <property type="molecule type" value="Genomic_DNA"/>
</dbReference>
<protein>
    <recommendedName>
        <fullName evidence="3">Apea-like HEPN domain-containing protein</fullName>
    </recommendedName>
</protein>
<accession>A0ABW1R3V9</accession>
<proteinExistence type="predicted"/>
<sequence>MDEELLGEHFQIFETFIVSMMVMQETDLFALKKGLDESIFEHQGFDLRLFQRVLDLKKGGLTDVQSESKEVQFIFEHLRYDADSAQISTTNDYVRSLIGQYKLERSRAQSELQKQYSLLVVNACSVFEILIGSLLAFELLHVYSPKAYVAKQTITFEGLLAAGSIENVHAELIEAFIRRSQYASVASWLNDYLKICTTTKVFKNKFDKNEDDFQTLITRIFEMRNIFVHNNGIATERYQKLGGTTDIGSQISLSEKQVLEVIDAILDTGIRLFMLNLEKNHQCRDSKYRIRLNNLPIDYLRHQPKSFKVLYDYLIGMAILDGSDVKKSQDECVTYLMNVWLCYHFLATDFNVELTNYREAINFLNDGMQSSNLKFELWWSLVQKNQHNQVTAAIKFLESFDSLQQKLNNSILPIFDILKQDEMFVEYIKYLKYNS</sequence>
<organism evidence="1 2">
    <name type="scientific">Lactiplantibacillus dongliensis</name>
    <dbReference type="NCBI Taxonomy" id="2559919"/>
    <lineage>
        <taxon>Bacteria</taxon>
        <taxon>Bacillati</taxon>
        <taxon>Bacillota</taxon>
        <taxon>Bacilli</taxon>
        <taxon>Lactobacillales</taxon>
        <taxon>Lactobacillaceae</taxon>
        <taxon>Lactiplantibacillus</taxon>
    </lineage>
</organism>
<comment type="caution">
    <text evidence="1">The sequence shown here is derived from an EMBL/GenBank/DDBJ whole genome shotgun (WGS) entry which is preliminary data.</text>
</comment>
<evidence type="ECO:0000313" key="2">
    <source>
        <dbReference type="Proteomes" id="UP001596253"/>
    </source>
</evidence>